<dbReference type="GO" id="GO:0006488">
    <property type="term" value="P:dolichol-linked oligosaccharide biosynthetic process"/>
    <property type="evidence" value="ECO:0007669"/>
    <property type="project" value="UniProtKB-UniRule"/>
</dbReference>
<comment type="subcellular location">
    <subcellularLocation>
        <location evidence="1">Endomembrane system</location>
        <topology evidence="1">Multi-pass membrane protein</topology>
    </subcellularLocation>
    <subcellularLocation>
        <location evidence="9">Endoplasmic reticulum membrane</location>
    </subcellularLocation>
</comment>
<feature type="transmembrane region" description="Helical" evidence="9">
    <location>
        <begin position="245"/>
        <end position="267"/>
    </location>
</feature>
<comment type="pathway">
    <text evidence="9">Protein modification; protein glycosylation.</text>
</comment>
<dbReference type="InterPro" id="IPR001104">
    <property type="entry name" value="3-oxo-5_a-steroid_4-DH_C"/>
</dbReference>
<keyword evidence="9" id="KW-0521">NADP</keyword>
<dbReference type="PROSITE" id="PS50244">
    <property type="entry name" value="S5A_REDUCTASE"/>
    <property type="match status" value="1"/>
</dbReference>
<feature type="transmembrane region" description="Helical" evidence="9">
    <location>
        <begin position="157"/>
        <end position="177"/>
    </location>
</feature>
<dbReference type="EMBL" id="HBUE01263385">
    <property type="protein sequence ID" value="CAG6560256.1"/>
    <property type="molecule type" value="Transcribed_RNA"/>
</dbReference>
<comment type="function">
    <text evidence="9">Plays a key role in early steps of protein N-linked glycosylation by being involved in the conversion of polyprenol into dolichol. Acts as a polyprenal reductase that mediates the reduction of polyprenal into dolichal in a NADP-dependent mechanism. Dolichols are required for the synthesis of dolichol-linked monosaccharides and the oligosaccharide precursor used for N-glycosylation.</text>
</comment>
<name>A0A8D8GIF7_CULPI</name>
<dbReference type="PANTHER" id="PTHR14624:SF0">
    <property type="entry name" value="POLYPRENOL REDUCTASE"/>
    <property type="match status" value="1"/>
</dbReference>
<dbReference type="GO" id="GO:0003865">
    <property type="term" value="F:3-oxo-5-alpha-steroid 4-dehydrogenase activity"/>
    <property type="evidence" value="ECO:0007669"/>
    <property type="project" value="TreeGrafter"/>
</dbReference>
<feature type="domain" description="3-oxo-5-alpha-steroid 4-dehydrogenase C-terminal" evidence="10">
    <location>
        <begin position="180"/>
        <end position="315"/>
    </location>
</feature>
<feature type="transmembrane region" description="Helical" evidence="9">
    <location>
        <begin position="75"/>
        <end position="95"/>
    </location>
</feature>
<evidence type="ECO:0000256" key="2">
    <source>
        <dbReference type="ARBA" id="ARBA00012522"/>
    </source>
</evidence>
<dbReference type="Pfam" id="PF02544">
    <property type="entry name" value="Steroid_dh"/>
    <property type="match status" value="1"/>
</dbReference>
<organism evidence="11">
    <name type="scientific">Culex pipiens</name>
    <name type="common">House mosquito</name>
    <dbReference type="NCBI Taxonomy" id="7175"/>
    <lineage>
        <taxon>Eukaryota</taxon>
        <taxon>Metazoa</taxon>
        <taxon>Ecdysozoa</taxon>
        <taxon>Arthropoda</taxon>
        <taxon>Hexapoda</taxon>
        <taxon>Insecta</taxon>
        <taxon>Pterygota</taxon>
        <taxon>Neoptera</taxon>
        <taxon>Endopterygota</taxon>
        <taxon>Diptera</taxon>
        <taxon>Nematocera</taxon>
        <taxon>Culicoidea</taxon>
        <taxon>Culicidae</taxon>
        <taxon>Culicinae</taxon>
        <taxon>Culicini</taxon>
        <taxon>Culex</taxon>
        <taxon>Culex</taxon>
    </lineage>
</organism>
<dbReference type="UniPathway" id="UPA00378"/>
<dbReference type="EMBL" id="HBUE01263388">
    <property type="protein sequence ID" value="CAG6560257.1"/>
    <property type="molecule type" value="Transcribed_RNA"/>
</dbReference>
<keyword evidence="9" id="KW-0560">Oxidoreductase</keyword>
<dbReference type="GO" id="GO:0160198">
    <property type="term" value="F:polyprenal reductase activity"/>
    <property type="evidence" value="ECO:0007669"/>
    <property type="project" value="UniProtKB-EC"/>
</dbReference>
<evidence type="ECO:0000256" key="6">
    <source>
        <dbReference type="ARBA" id="ARBA00046320"/>
    </source>
</evidence>
<keyword evidence="3 9" id="KW-0812">Transmembrane</keyword>
<feature type="transmembrane region" description="Helical" evidence="9">
    <location>
        <begin position="197"/>
        <end position="216"/>
    </location>
</feature>
<keyword evidence="5 9" id="KW-0472">Membrane</keyword>
<proteinExistence type="inferred from homology"/>
<evidence type="ECO:0000256" key="5">
    <source>
        <dbReference type="ARBA" id="ARBA00023136"/>
    </source>
</evidence>
<evidence type="ECO:0000256" key="3">
    <source>
        <dbReference type="ARBA" id="ARBA00022692"/>
    </source>
</evidence>
<evidence type="ECO:0000256" key="9">
    <source>
        <dbReference type="RuleBase" id="RU367081"/>
    </source>
</evidence>
<dbReference type="EMBL" id="HBUE01109856">
    <property type="protein sequence ID" value="CAG6488327.1"/>
    <property type="molecule type" value="Transcribed_RNA"/>
</dbReference>
<dbReference type="GO" id="GO:0016095">
    <property type="term" value="P:polyprenol catabolic process"/>
    <property type="evidence" value="ECO:0007669"/>
    <property type="project" value="UniProtKB-UniRule"/>
</dbReference>
<feature type="transmembrane region" description="Helical" evidence="9">
    <location>
        <begin position="12"/>
        <end position="33"/>
    </location>
</feature>
<dbReference type="EMBL" id="HBUE01158265">
    <property type="protein sequence ID" value="CAG6508901.1"/>
    <property type="molecule type" value="Transcribed_RNA"/>
</dbReference>
<dbReference type="PANTHER" id="PTHR14624">
    <property type="entry name" value="DFG10 PROTEIN"/>
    <property type="match status" value="1"/>
</dbReference>
<accession>A0A8D8GIF7</accession>
<dbReference type="AlphaFoldDB" id="A0A8D8GIF7"/>
<dbReference type="GO" id="GO:0102389">
    <property type="term" value="F:polyprenol reductase activity"/>
    <property type="evidence" value="ECO:0007669"/>
    <property type="project" value="UniProtKB-UniRule"/>
</dbReference>
<evidence type="ECO:0000256" key="1">
    <source>
        <dbReference type="ARBA" id="ARBA00004127"/>
    </source>
</evidence>
<dbReference type="EMBL" id="HBUE01158262">
    <property type="protein sequence ID" value="CAG6508900.1"/>
    <property type="molecule type" value="Transcribed_RNA"/>
</dbReference>
<evidence type="ECO:0000256" key="4">
    <source>
        <dbReference type="ARBA" id="ARBA00022989"/>
    </source>
</evidence>
<comment type="catalytic activity">
    <reaction evidence="8 9">
        <text>a di-trans,poly-cis-dolichal + NADP(+) = a di-trans,poly-cis-polyprenal + NADPH + H(+)</text>
        <dbReference type="Rhea" id="RHEA:80727"/>
        <dbReference type="Rhea" id="RHEA-COMP:19536"/>
        <dbReference type="Rhea" id="RHEA-COMP:19537"/>
        <dbReference type="ChEBI" id="CHEBI:15378"/>
        <dbReference type="ChEBI" id="CHEBI:57783"/>
        <dbReference type="ChEBI" id="CHEBI:58349"/>
        <dbReference type="ChEBI" id="CHEBI:231623"/>
        <dbReference type="ChEBI" id="CHEBI:231637"/>
        <dbReference type="EC" id="1.3.1.94"/>
    </reaction>
    <physiologicalReaction direction="right-to-left" evidence="8 9">
        <dbReference type="Rhea" id="RHEA:80729"/>
    </physiologicalReaction>
</comment>
<protein>
    <recommendedName>
        <fullName evidence="7 9">Polyprenal reductase</fullName>
        <ecNumber evidence="2 9">1.3.1.94</ecNumber>
    </recommendedName>
</protein>
<evidence type="ECO:0000256" key="7">
    <source>
        <dbReference type="ARBA" id="ARBA00047186"/>
    </source>
</evidence>
<keyword evidence="4 9" id="KW-1133">Transmembrane helix</keyword>
<dbReference type="EC" id="1.3.1.94" evidence="2 9"/>
<sequence>MLDTLLDLRSINLINFLFVQLFVLIVVLGGLIATVERYLPNAIRQSFRYGKHAFQGPQDRFTSLLEVPKSWFKHFYVFAAVWSVAGFYFMVNAYFMGRPTPGFVVDFLDIMATSKRTVRTTPTETMVAITLITIQCLRRWYETQFVQVFSSKLKMNLSAYLVGYVHYFGEVVALLSQADGFVRMNTAASLMPYRFELTPRIAFWIAIFIYAWRYQFQSNLILANLRKDRTGAVTTQKHSIPRGGYFELVSSPHMFFEVVMYVALYGLTWRNTSSLYVLGWVISNQMMNAWLTHQWYRENFKEYPSTRRALIPYLL</sequence>
<dbReference type="GO" id="GO:0005789">
    <property type="term" value="C:endoplasmic reticulum membrane"/>
    <property type="evidence" value="ECO:0007669"/>
    <property type="project" value="UniProtKB-SubCell"/>
</dbReference>
<keyword evidence="9" id="KW-0256">Endoplasmic reticulum</keyword>
<reference evidence="11" key="1">
    <citation type="submission" date="2021-05" db="EMBL/GenBank/DDBJ databases">
        <authorList>
            <person name="Alioto T."/>
            <person name="Alioto T."/>
            <person name="Gomez Garrido J."/>
        </authorList>
    </citation>
    <scope>NUCLEOTIDE SEQUENCE</scope>
</reference>
<evidence type="ECO:0000313" key="11">
    <source>
        <dbReference type="EMBL" id="CAG6508901.1"/>
    </source>
</evidence>
<evidence type="ECO:0000259" key="10">
    <source>
        <dbReference type="Pfam" id="PF02544"/>
    </source>
</evidence>
<dbReference type="InterPro" id="IPR039698">
    <property type="entry name" value="Dfg10/SRD5A3"/>
</dbReference>
<evidence type="ECO:0000256" key="8">
    <source>
        <dbReference type="ARBA" id="ARBA00049427"/>
    </source>
</evidence>
<comment type="similarity">
    <text evidence="6 9">Belongs to the steroid 5-alpha reductase family. Polyprenal reductase subfamily.</text>
</comment>
<dbReference type="EMBL" id="HBUE01109857">
    <property type="protein sequence ID" value="CAG6488328.1"/>
    <property type="molecule type" value="Transcribed_RNA"/>
</dbReference>